<sequence length="1035" mass="114970">MVAPWAALVDQIELSEVTMLQRWLIGCLVLAMLLIRQPVVAHIATAPLTIQRHGQRLQINLQLPKPNVSANAIKLAGWQNDATADQPALPRSAHWLVVPTGYRLQLRSAVANDLQAYRQQLQLNQTSGWQVDPLQPSKAVATSTPSTALKQAQYPAAWASLGQVVQVREQVLVPLTIFGAQWQPAKQQLFVPSSIDISLEFVADAPQRRLRPDPLWNELLRQQVLNPSDLTDLSLKPQLASSVPLTTGLRVSFAQPGISEIRWSDLQAAGVPSQWINQAANLQLWQGRKQLPRLLTATGMVFYLPPYNRDQSHAGSVIVRWNSQQAGTVLVSESVNSASPSLNYYNETLRLEEQKLYLSAFPASGTNRWWWQYWYSPGAGQTAQPLQINWNLDSATRFDQPARLRLRLHGGNLGNRHQAEIWLNNRLLTTVTMTGHQLLEPTISVPSGWLSPTNQLTIAPIGNERETSFLDWVELDYQRQLQAVAGELQWSSTQPNQTISNISSENPLLFDVQMPFAPRRLVGWNLQQGQLSWQTTGNRRYLVQSQRQTPLGSTWFSQPDLSALNQQADYLVLSYNPANSSSWSNALQPLLDQRARQGLKPLLIDVQHIYDQFGDGRVDQQAIAEFIKYAYANWQAPAPSFVLLVGDGTADPHDYADSIGHPVTNFIPPYLADVDPWLRETAADNRYVTVAGSDNLPDLFLGRIPARSLSDVENVVNKILSYEATPSDASWLNNLLFIADDPDQSGDFPALSNEVVEILPTTIDQQLLYYTPNSNLTQFRAEIVNAINSGQFLVNYVGHAGIDVWAEPAIFTQQSVANLNNTALPLVLSLSCYAGHYQQNDLESLAEMQLLKQQRGAVGIWAASGLGIAHGHDHLDRGFVNAIINDGWRVVGPATIQGKLDLAAANISPDLLDTFTFFGDPALRVPLPALNTWQPSADYFEVLQYSQANRLTPLANDQASFSQIISFEQPQHGRAWLDADQQSIRYTPDPIYNGLDTFSYQVRNLSLNQSLATTVTISVTAIAPQLYLPLTVAAP</sequence>
<dbReference type="Gene3D" id="2.60.40.3800">
    <property type="match status" value="1"/>
</dbReference>
<dbReference type="EMBL" id="LGKP01000025">
    <property type="protein sequence ID" value="KPL85408.1"/>
    <property type="molecule type" value="Genomic_DNA"/>
</dbReference>
<comment type="caution">
    <text evidence="3">The sequence shown here is derived from an EMBL/GenBank/DDBJ whole genome shotgun (WGS) entry which is preliminary data.</text>
</comment>
<organism evidence="3 4">
    <name type="scientific">Herpetosiphon geysericola</name>
    <dbReference type="NCBI Taxonomy" id="70996"/>
    <lineage>
        <taxon>Bacteria</taxon>
        <taxon>Bacillati</taxon>
        <taxon>Chloroflexota</taxon>
        <taxon>Chloroflexia</taxon>
        <taxon>Herpetosiphonales</taxon>
        <taxon>Herpetosiphonaceae</taxon>
        <taxon>Herpetosiphon</taxon>
    </lineage>
</organism>
<protein>
    <recommendedName>
        <fullName evidence="2">Gingipain domain-containing protein</fullName>
    </recommendedName>
</protein>
<keyword evidence="4" id="KW-1185">Reference proteome</keyword>
<evidence type="ECO:0000313" key="4">
    <source>
        <dbReference type="Proteomes" id="UP000050277"/>
    </source>
</evidence>
<dbReference type="InterPro" id="IPR029030">
    <property type="entry name" value="Caspase-like_dom_sf"/>
</dbReference>
<evidence type="ECO:0000259" key="2">
    <source>
        <dbReference type="Pfam" id="PF01364"/>
    </source>
</evidence>
<evidence type="ECO:0000256" key="1">
    <source>
        <dbReference type="ARBA" id="ARBA00022729"/>
    </source>
</evidence>
<dbReference type="CDD" id="cd10914">
    <property type="entry name" value="Peptidase_C25_N_1"/>
    <property type="match status" value="1"/>
</dbReference>
<dbReference type="SUPFAM" id="SSF52129">
    <property type="entry name" value="Caspase-like"/>
    <property type="match status" value="1"/>
</dbReference>
<dbReference type="Gene3D" id="3.40.50.1460">
    <property type="match status" value="1"/>
</dbReference>
<dbReference type="Pfam" id="PF17963">
    <property type="entry name" value="Big_9"/>
    <property type="match status" value="1"/>
</dbReference>
<dbReference type="InterPro" id="IPR001769">
    <property type="entry name" value="Gingipain"/>
</dbReference>
<dbReference type="InterPro" id="IPR038490">
    <property type="entry name" value="Gingipain_propep_sf"/>
</dbReference>
<dbReference type="AlphaFoldDB" id="A0A0P6XRV2"/>
<dbReference type="Gene3D" id="2.60.40.3440">
    <property type="match status" value="1"/>
</dbReference>
<reference evidence="3 4" key="1">
    <citation type="submission" date="2015-07" db="EMBL/GenBank/DDBJ databases">
        <title>Whole genome sequence of Herpetosiphon geysericola DSM 7119.</title>
        <authorList>
            <person name="Hemp J."/>
            <person name="Ward L.M."/>
            <person name="Pace L.A."/>
            <person name="Fischer W.W."/>
        </authorList>
    </citation>
    <scope>NUCLEOTIDE SEQUENCE [LARGE SCALE GENOMIC DNA]</scope>
    <source>
        <strain evidence="3 4">DSM 7119</strain>
    </source>
</reference>
<dbReference type="GO" id="GO:0006508">
    <property type="term" value="P:proteolysis"/>
    <property type="evidence" value="ECO:0007669"/>
    <property type="project" value="InterPro"/>
</dbReference>
<gene>
    <name evidence="3" type="ORF">SE18_17335</name>
</gene>
<dbReference type="InterPro" id="IPR029031">
    <property type="entry name" value="Gingipain_N_sf"/>
</dbReference>
<dbReference type="RefSeq" id="WP_054535714.1">
    <property type="nucleotide sequence ID" value="NZ_LGKP01000025.1"/>
</dbReference>
<dbReference type="STRING" id="70996.SE18_17335"/>
<dbReference type="GO" id="GO:0008234">
    <property type="term" value="F:cysteine-type peptidase activity"/>
    <property type="evidence" value="ECO:0007669"/>
    <property type="project" value="InterPro"/>
</dbReference>
<dbReference type="Proteomes" id="UP000050277">
    <property type="component" value="Unassembled WGS sequence"/>
</dbReference>
<dbReference type="Gene3D" id="3.40.50.10390">
    <property type="entry name" value="Gingipain r, domain 1"/>
    <property type="match status" value="1"/>
</dbReference>
<feature type="domain" description="Gingipain" evidence="2">
    <location>
        <begin position="581"/>
        <end position="925"/>
    </location>
</feature>
<proteinExistence type="predicted"/>
<name>A0A0P6XRV2_9CHLR</name>
<dbReference type="Pfam" id="PF01364">
    <property type="entry name" value="Peptidase_C25"/>
    <property type="match status" value="1"/>
</dbReference>
<evidence type="ECO:0000313" key="3">
    <source>
        <dbReference type="EMBL" id="KPL85408.1"/>
    </source>
</evidence>
<keyword evidence="1" id="KW-0732">Signal</keyword>
<accession>A0A0P6XRV2</accession>
<dbReference type="OrthoDB" id="5929719at2"/>